<name>A0A4V1KID2_9HYPH</name>
<dbReference type="InterPro" id="IPR038186">
    <property type="entry name" value="CHAD_dom_sf"/>
</dbReference>
<reference evidence="3 4" key="1">
    <citation type="submission" date="2018-12" db="EMBL/GenBank/DDBJ databases">
        <title>bacterium Hansschlegelia zhihuaiae S113.</title>
        <authorList>
            <person name="He J."/>
        </authorList>
    </citation>
    <scope>NUCLEOTIDE SEQUENCE [LARGE SCALE GENOMIC DNA]</scope>
    <source>
        <strain evidence="3 4">S 113</strain>
    </source>
</reference>
<evidence type="ECO:0000313" key="3">
    <source>
        <dbReference type="EMBL" id="RXF70282.1"/>
    </source>
</evidence>
<comment type="caution">
    <text evidence="3">The sequence shown here is derived from an EMBL/GenBank/DDBJ whole genome shotgun (WGS) entry which is preliminary data.</text>
</comment>
<dbReference type="Pfam" id="PF01928">
    <property type="entry name" value="CYTH"/>
    <property type="match status" value="1"/>
</dbReference>
<dbReference type="OrthoDB" id="9777271at2"/>
<feature type="domain" description="CHAD" evidence="2">
    <location>
        <begin position="274"/>
        <end position="562"/>
    </location>
</feature>
<dbReference type="CDD" id="cd07756">
    <property type="entry name" value="CYTH-like_Pase_CHAD"/>
    <property type="match status" value="1"/>
</dbReference>
<dbReference type="PANTHER" id="PTHR39569:SF1">
    <property type="entry name" value="INORGANIC TRIPHOSPHATASE"/>
    <property type="match status" value="1"/>
</dbReference>
<dbReference type="InterPro" id="IPR033469">
    <property type="entry name" value="CYTH-like_dom_sf"/>
</dbReference>
<feature type="domain" description="CYTH" evidence="1">
    <location>
        <begin position="57"/>
        <end position="259"/>
    </location>
</feature>
<dbReference type="Proteomes" id="UP000289708">
    <property type="component" value="Unassembled WGS sequence"/>
</dbReference>
<dbReference type="PANTHER" id="PTHR39569">
    <property type="entry name" value="INORGANIC TRIPHOSPHATASE"/>
    <property type="match status" value="1"/>
</dbReference>
<dbReference type="SMART" id="SM00880">
    <property type="entry name" value="CHAD"/>
    <property type="match status" value="1"/>
</dbReference>
<evidence type="ECO:0000259" key="1">
    <source>
        <dbReference type="PROSITE" id="PS51707"/>
    </source>
</evidence>
<dbReference type="InterPro" id="IPR039013">
    <property type="entry name" value="YgiF"/>
</dbReference>
<dbReference type="Pfam" id="PF05235">
    <property type="entry name" value="CHAD"/>
    <property type="match status" value="1"/>
</dbReference>
<keyword evidence="4" id="KW-1185">Reference proteome</keyword>
<dbReference type="InterPro" id="IPR023577">
    <property type="entry name" value="CYTH_domain"/>
</dbReference>
<dbReference type="SMART" id="SM01118">
    <property type="entry name" value="CYTH"/>
    <property type="match status" value="1"/>
</dbReference>
<dbReference type="SUPFAM" id="SSF55154">
    <property type="entry name" value="CYTH-like phosphatases"/>
    <property type="match status" value="1"/>
</dbReference>
<proteinExistence type="predicted"/>
<dbReference type="PROSITE" id="PS51707">
    <property type="entry name" value="CYTH"/>
    <property type="match status" value="1"/>
</dbReference>
<organism evidence="3 4">
    <name type="scientific">Hansschlegelia zhihuaiae</name>
    <dbReference type="NCBI Taxonomy" id="405005"/>
    <lineage>
        <taxon>Bacteria</taxon>
        <taxon>Pseudomonadati</taxon>
        <taxon>Pseudomonadota</taxon>
        <taxon>Alphaproteobacteria</taxon>
        <taxon>Hyphomicrobiales</taxon>
        <taxon>Methylopilaceae</taxon>
        <taxon>Hansschlegelia</taxon>
    </lineage>
</organism>
<evidence type="ECO:0000259" key="2">
    <source>
        <dbReference type="PROSITE" id="PS51708"/>
    </source>
</evidence>
<dbReference type="PROSITE" id="PS51708">
    <property type="entry name" value="CHAD"/>
    <property type="match status" value="1"/>
</dbReference>
<dbReference type="AlphaFoldDB" id="A0A4V1KID2"/>
<dbReference type="GO" id="GO:0046872">
    <property type="term" value="F:metal ion binding"/>
    <property type="evidence" value="ECO:0007669"/>
    <property type="project" value="TreeGrafter"/>
</dbReference>
<dbReference type="Gene3D" id="1.40.20.10">
    <property type="entry name" value="CHAD domain"/>
    <property type="match status" value="1"/>
</dbReference>
<gene>
    <name evidence="3" type="ORF">EK403_17155</name>
</gene>
<evidence type="ECO:0000313" key="4">
    <source>
        <dbReference type="Proteomes" id="UP000289708"/>
    </source>
</evidence>
<accession>A0A4V1KID2</accession>
<dbReference type="InterPro" id="IPR007899">
    <property type="entry name" value="CHAD_dom"/>
</dbReference>
<dbReference type="Gene3D" id="2.40.320.10">
    <property type="entry name" value="Hypothetical Protein Pfu-838710-001"/>
    <property type="match status" value="1"/>
</dbReference>
<dbReference type="GO" id="GO:0050355">
    <property type="term" value="F:inorganic triphosphate phosphatase activity"/>
    <property type="evidence" value="ECO:0007669"/>
    <property type="project" value="InterPro"/>
</dbReference>
<protein>
    <submittedName>
        <fullName evidence="3">CHAD domain-containing protein</fullName>
    </submittedName>
</protein>
<sequence>MGSRESMEYDISLDYDACATERERGCVKSGSDTIEATHDHSTAAAGGEAALGDSGSDHEIELKFVVPEGVLKGLSARLAALEGAAKRGRAARLVSVYFDTEDHALQAAGISFRIRRRGRGRVQTIKKDAGGAGLYDRLELERPVRSEEPSLTNEESAAIAEMLGGPLYPDHTLAPIFVTTVKRTIFDVARGEAEIEIALDEGIVEAAGRSASFHELELELKAGDAAALFAVAREAAGGTPFRLGVMTKSARGYALLEGKERSSYKEQDSPIVSGMDVEAAFRAVVSDCLAQYRLNEDLLLDKPGSKAIHRARVGLRRLRSAFTLFKAVISDQRSEAIAAEVKWLAGSLGDARDLDVFRGRLPEGDEIGAEGLAARTEAHRQDAYREALGAIRSTRAPALLLDLVEWTTIGDWRSNPETAEARAAPIERLAAEILDKRLKKLRKSGHGLSHLSPEERHKARIAAKKLRYACGFFGALYDERAAKRRDAFIELMTDLQDELGALNDIATARKLTTGLAREAGAERDGDAAFSAGLLAGKAEAGIDKLLRKAEKSLDRLCAAKPFWR</sequence>
<dbReference type="EMBL" id="RYFI01000018">
    <property type="protein sequence ID" value="RXF70282.1"/>
    <property type="molecule type" value="Genomic_DNA"/>
</dbReference>